<organism evidence="2 3">
    <name type="scientific">Bacillus shihchuchen</name>
    <dbReference type="NCBI Taxonomy" id="3036942"/>
    <lineage>
        <taxon>Bacteria</taxon>
        <taxon>Bacillati</taxon>
        <taxon>Bacillota</taxon>
        <taxon>Bacilli</taxon>
        <taxon>Bacillales</taxon>
        <taxon>Bacillaceae</taxon>
        <taxon>Bacillus</taxon>
        <taxon>Bacillus cereus group</taxon>
    </lineage>
</organism>
<protein>
    <submittedName>
        <fullName evidence="2">Uncharacterized protein</fullName>
    </submittedName>
</protein>
<dbReference type="Proteomes" id="UP001229716">
    <property type="component" value="Unassembled WGS sequence"/>
</dbReference>
<sequence>MGKRKVKQNAAINNNKTPKESLPDAEFALEYEGENSAKYANRNSKKVNKNEAFFTNASFFVGL</sequence>
<evidence type="ECO:0000256" key="1">
    <source>
        <dbReference type="SAM" id="MobiDB-lite"/>
    </source>
</evidence>
<feature type="region of interest" description="Disordered" evidence="1">
    <location>
        <begin position="1"/>
        <end position="24"/>
    </location>
</feature>
<evidence type="ECO:0000313" key="2">
    <source>
        <dbReference type="EMBL" id="MDL2418663.1"/>
    </source>
</evidence>
<keyword evidence="3" id="KW-1185">Reference proteome</keyword>
<name>A0ABT7KX06_9BACI</name>
<reference evidence="2 3" key="1">
    <citation type="journal article" date="2023" name="Int. J. Mol. Sci.">
        <title>Pathogenicity and Genomic Characterization of a Novel Genospecies, Bacillus shihchuchen, of the Bacillus cereus Group Isolated from Chinese Softshell Turtle (Pelodiscus sinensis).</title>
        <authorList>
            <person name="Cheng L.W."/>
            <person name="Byadgi O.V."/>
            <person name="Tsai C.E."/>
            <person name="Wang P.C."/>
            <person name="Chen S.C."/>
        </authorList>
    </citation>
    <scope>NUCLEOTIDE SEQUENCE [LARGE SCALE GENOMIC DNA]</scope>
    <source>
        <strain evidence="2 3">QF108-045</strain>
    </source>
</reference>
<proteinExistence type="predicted"/>
<comment type="caution">
    <text evidence="2">The sequence shown here is derived from an EMBL/GenBank/DDBJ whole genome shotgun (WGS) entry which is preliminary data.</text>
</comment>
<evidence type="ECO:0000313" key="3">
    <source>
        <dbReference type="Proteomes" id="UP001229716"/>
    </source>
</evidence>
<accession>A0ABT7KX06</accession>
<gene>
    <name evidence="2" type="ORF">P6F46_20255</name>
</gene>
<dbReference type="EMBL" id="JASWHZ010000001">
    <property type="protein sequence ID" value="MDL2418663.1"/>
    <property type="molecule type" value="Genomic_DNA"/>
</dbReference>